<dbReference type="AlphaFoldDB" id="A0AAD7FJ85"/>
<reference evidence="1" key="1">
    <citation type="submission" date="2023-03" db="EMBL/GenBank/DDBJ databases">
        <title>Massive genome expansion in bonnet fungi (Mycena s.s.) driven by repeated elements and novel gene families across ecological guilds.</title>
        <authorList>
            <consortium name="Lawrence Berkeley National Laboratory"/>
            <person name="Harder C.B."/>
            <person name="Miyauchi S."/>
            <person name="Viragh M."/>
            <person name="Kuo A."/>
            <person name="Thoen E."/>
            <person name="Andreopoulos B."/>
            <person name="Lu D."/>
            <person name="Skrede I."/>
            <person name="Drula E."/>
            <person name="Henrissat B."/>
            <person name="Morin E."/>
            <person name="Kohler A."/>
            <person name="Barry K."/>
            <person name="LaButti K."/>
            <person name="Morin E."/>
            <person name="Salamov A."/>
            <person name="Lipzen A."/>
            <person name="Mereny Z."/>
            <person name="Hegedus B."/>
            <person name="Baldrian P."/>
            <person name="Stursova M."/>
            <person name="Weitz H."/>
            <person name="Taylor A."/>
            <person name="Grigoriev I.V."/>
            <person name="Nagy L.G."/>
            <person name="Martin F."/>
            <person name="Kauserud H."/>
        </authorList>
    </citation>
    <scope>NUCLEOTIDE SEQUENCE</scope>
    <source>
        <strain evidence="1">9284</strain>
    </source>
</reference>
<proteinExistence type="predicted"/>
<evidence type="ECO:0000313" key="1">
    <source>
        <dbReference type="EMBL" id="KAJ7626976.1"/>
    </source>
</evidence>
<gene>
    <name evidence="1" type="ORF">FB45DRAFT_57012</name>
</gene>
<accession>A0AAD7FJ85</accession>
<organism evidence="1 2">
    <name type="scientific">Roridomyces roridus</name>
    <dbReference type="NCBI Taxonomy" id="1738132"/>
    <lineage>
        <taxon>Eukaryota</taxon>
        <taxon>Fungi</taxon>
        <taxon>Dikarya</taxon>
        <taxon>Basidiomycota</taxon>
        <taxon>Agaricomycotina</taxon>
        <taxon>Agaricomycetes</taxon>
        <taxon>Agaricomycetidae</taxon>
        <taxon>Agaricales</taxon>
        <taxon>Marasmiineae</taxon>
        <taxon>Mycenaceae</taxon>
        <taxon>Roridomyces</taxon>
    </lineage>
</organism>
<sequence>MHQQMNISPSFTDIRTYLRDEFGRISRDHKMMVSVTAPWPSQQVLEHLIERSSGYFIYAATVIKFLDDPDFRPTDGVSIIMGMATPKHGSPYAALDQLYTQILEQVPDSSQLLLILAVLNAGYRLPMSQIEQLLGLESGDVSLTLRRAHSVIDVPSNPAAKTKLRPHHASFLNFLKDKARSGAFFTGPGSIHHQHLAGHILDALSYTYEDQYLNAVGHVAWEFTLTDIIQFLPTEDLVARLQLVNPDFILRYRNAESSAEAVLKWLKATQPAPPKDLIQVWEAYHFMAVCDSAWHPAAEKTRTASIDALLDIKQVLAWTSPGLRELLHVYVLLYNSVRGPTPSLYGIRHILDYSWDDLRRIICPLHETVGQESEALELLFLSACHPTRIQQLHPAATPQHLAQRGMRTMINLTTNRLPPNFW</sequence>
<keyword evidence="2" id="KW-1185">Reference proteome</keyword>
<protein>
    <submittedName>
        <fullName evidence="1">Uncharacterized protein</fullName>
    </submittedName>
</protein>
<dbReference type="EMBL" id="JARKIF010000011">
    <property type="protein sequence ID" value="KAJ7626976.1"/>
    <property type="molecule type" value="Genomic_DNA"/>
</dbReference>
<dbReference type="Proteomes" id="UP001221142">
    <property type="component" value="Unassembled WGS sequence"/>
</dbReference>
<comment type="caution">
    <text evidence="1">The sequence shown here is derived from an EMBL/GenBank/DDBJ whole genome shotgun (WGS) entry which is preliminary data.</text>
</comment>
<evidence type="ECO:0000313" key="2">
    <source>
        <dbReference type="Proteomes" id="UP001221142"/>
    </source>
</evidence>
<name>A0AAD7FJ85_9AGAR</name>